<keyword evidence="1" id="KW-0805">Transcription regulation</keyword>
<gene>
    <name evidence="4" type="ORF">CHI95_18675</name>
</gene>
<dbReference type="SUPFAM" id="SSF53822">
    <property type="entry name" value="Periplasmic binding protein-like I"/>
    <property type="match status" value="1"/>
</dbReference>
<reference evidence="4 5" key="1">
    <citation type="submission" date="2017-07" db="EMBL/GenBank/DDBJ databases">
        <title>blaIMP-27 on transferable plasmids in Proteus mirabilis and Providencia rettgeri.</title>
        <authorList>
            <person name="Potter R."/>
        </authorList>
    </citation>
    <scope>NUCLEOTIDE SEQUENCE [LARGE SCALE GENOMIC DNA]</scope>
    <source>
        <strain evidence="4 5">PR1</strain>
    </source>
</reference>
<accession>A0A264VNX6</accession>
<evidence type="ECO:0000313" key="5">
    <source>
        <dbReference type="Proteomes" id="UP000216001"/>
    </source>
</evidence>
<dbReference type="CDD" id="cd01392">
    <property type="entry name" value="HTH_LacI"/>
    <property type="match status" value="1"/>
</dbReference>
<comment type="caution">
    <text evidence="4">The sequence shown here is derived from an EMBL/GenBank/DDBJ whole genome shotgun (WGS) entry which is preliminary data.</text>
</comment>
<dbReference type="InterPro" id="IPR028082">
    <property type="entry name" value="Peripla_BP_I"/>
</dbReference>
<dbReference type="SUPFAM" id="SSF47413">
    <property type="entry name" value="lambda repressor-like DNA-binding domains"/>
    <property type="match status" value="1"/>
</dbReference>
<dbReference type="RefSeq" id="WP_094962533.1">
    <property type="nucleotide sequence ID" value="NZ_BGMI01000020.1"/>
</dbReference>
<dbReference type="InterPro" id="IPR046335">
    <property type="entry name" value="LacI/GalR-like_sensor"/>
</dbReference>
<dbReference type="Pfam" id="PF00356">
    <property type="entry name" value="LacI"/>
    <property type="match status" value="1"/>
</dbReference>
<dbReference type="PRINTS" id="PR00036">
    <property type="entry name" value="HTHLACI"/>
</dbReference>
<dbReference type="EMBL" id="NOWC01000027">
    <property type="protein sequence ID" value="OZS73021.1"/>
    <property type="molecule type" value="Genomic_DNA"/>
</dbReference>
<dbReference type="PROSITE" id="PS50932">
    <property type="entry name" value="HTH_LACI_2"/>
    <property type="match status" value="1"/>
</dbReference>
<protein>
    <submittedName>
        <fullName evidence="4">Uncharacterized protein</fullName>
    </submittedName>
</protein>
<keyword evidence="3" id="KW-0804">Transcription</keyword>
<dbReference type="SMART" id="SM00354">
    <property type="entry name" value="HTH_LACI"/>
    <property type="match status" value="1"/>
</dbReference>
<dbReference type="PANTHER" id="PTHR30146:SF109">
    <property type="entry name" value="HTH-TYPE TRANSCRIPTIONAL REGULATOR GALS"/>
    <property type="match status" value="1"/>
</dbReference>
<dbReference type="InterPro" id="IPR000843">
    <property type="entry name" value="HTH_LacI"/>
</dbReference>
<name>A0A264VNX6_PRORE</name>
<dbReference type="AlphaFoldDB" id="A0A264VNX6"/>
<dbReference type="CDD" id="cd06267">
    <property type="entry name" value="PBP1_LacI_sugar_binding-like"/>
    <property type="match status" value="1"/>
</dbReference>
<dbReference type="Pfam" id="PF13377">
    <property type="entry name" value="Peripla_BP_3"/>
    <property type="match status" value="1"/>
</dbReference>
<evidence type="ECO:0000256" key="3">
    <source>
        <dbReference type="ARBA" id="ARBA00023163"/>
    </source>
</evidence>
<dbReference type="Gene3D" id="3.40.50.2300">
    <property type="match status" value="2"/>
</dbReference>
<evidence type="ECO:0000256" key="1">
    <source>
        <dbReference type="ARBA" id="ARBA00023015"/>
    </source>
</evidence>
<sequence>MTTIKDIAKKAGVSVATVSRAINNKSDISDDMRKYILKIIDDMGYVPNSIAKNLSHGRTNLIAVMLPTLNNQFFSDLLSEIEKEANKNGYNTLFFNSSDDRTKVEYYLNSMRSNFVCGAIINSLSVTGKDLENLEKNGIKTITIDRSGSDPHYSSVTVDHRTGGRIATEHLFEKGCQHPVMLSGAPDDAIANERMAGFAEVVLSKTGRTNITVIHSDLTATGGHHAFMEFIRKGEKFDGVFCSNDAMAFGAIRACTDSGIKVPDDLLVVGYDNSSMDEMFVPRLSSVNQHLNKIGQLSIESMIELINGRAEIKHLSITPELVIRESTLKRE</sequence>
<evidence type="ECO:0000256" key="2">
    <source>
        <dbReference type="ARBA" id="ARBA00023125"/>
    </source>
</evidence>
<organism evidence="4 5">
    <name type="scientific">Providencia rettgeri</name>
    <dbReference type="NCBI Taxonomy" id="587"/>
    <lineage>
        <taxon>Bacteria</taxon>
        <taxon>Pseudomonadati</taxon>
        <taxon>Pseudomonadota</taxon>
        <taxon>Gammaproteobacteria</taxon>
        <taxon>Enterobacterales</taxon>
        <taxon>Morganellaceae</taxon>
        <taxon>Providencia</taxon>
    </lineage>
</organism>
<dbReference type="PANTHER" id="PTHR30146">
    <property type="entry name" value="LACI-RELATED TRANSCRIPTIONAL REPRESSOR"/>
    <property type="match status" value="1"/>
</dbReference>
<dbReference type="PROSITE" id="PS00356">
    <property type="entry name" value="HTH_LACI_1"/>
    <property type="match status" value="1"/>
</dbReference>
<dbReference type="GO" id="GO:0000976">
    <property type="term" value="F:transcription cis-regulatory region binding"/>
    <property type="evidence" value="ECO:0007669"/>
    <property type="project" value="TreeGrafter"/>
</dbReference>
<evidence type="ECO:0000313" key="4">
    <source>
        <dbReference type="EMBL" id="OZS73021.1"/>
    </source>
</evidence>
<dbReference type="Gene3D" id="1.10.260.40">
    <property type="entry name" value="lambda repressor-like DNA-binding domains"/>
    <property type="match status" value="1"/>
</dbReference>
<dbReference type="GO" id="GO:0003700">
    <property type="term" value="F:DNA-binding transcription factor activity"/>
    <property type="evidence" value="ECO:0007669"/>
    <property type="project" value="TreeGrafter"/>
</dbReference>
<dbReference type="InterPro" id="IPR010982">
    <property type="entry name" value="Lambda_DNA-bd_dom_sf"/>
</dbReference>
<keyword evidence="2" id="KW-0238">DNA-binding</keyword>
<proteinExistence type="predicted"/>
<dbReference type="Proteomes" id="UP000216001">
    <property type="component" value="Unassembled WGS sequence"/>
</dbReference>